<evidence type="ECO:0000313" key="3">
    <source>
        <dbReference type="Proteomes" id="UP000266188"/>
    </source>
</evidence>
<reference evidence="3" key="1">
    <citation type="submission" date="2017-02" db="EMBL/GenBank/DDBJ databases">
        <authorList>
            <person name="Tafer H."/>
            <person name="Lopandic K."/>
        </authorList>
    </citation>
    <scope>NUCLEOTIDE SEQUENCE [LARGE SCALE GENOMIC DNA]</scope>
    <source>
        <strain evidence="3">CBS 366.77</strain>
    </source>
</reference>
<comment type="caution">
    <text evidence="2">The sequence shown here is derived from an EMBL/GenBank/DDBJ whole genome shotgun (WGS) entry which is preliminary data.</text>
</comment>
<dbReference type="EMBL" id="MVGC01000564">
    <property type="protein sequence ID" value="RJE18372.1"/>
    <property type="molecule type" value="Genomic_DNA"/>
</dbReference>
<gene>
    <name evidence="2" type="ORF">PHISCL_09292</name>
</gene>
<organism evidence="2 3">
    <name type="scientific">Aspergillus sclerotialis</name>
    <dbReference type="NCBI Taxonomy" id="2070753"/>
    <lineage>
        <taxon>Eukaryota</taxon>
        <taxon>Fungi</taxon>
        <taxon>Dikarya</taxon>
        <taxon>Ascomycota</taxon>
        <taxon>Pezizomycotina</taxon>
        <taxon>Eurotiomycetes</taxon>
        <taxon>Eurotiomycetidae</taxon>
        <taxon>Eurotiales</taxon>
        <taxon>Aspergillaceae</taxon>
        <taxon>Aspergillus</taxon>
        <taxon>Aspergillus subgen. Polypaecilum</taxon>
    </lineage>
</organism>
<evidence type="ECO:0000256" key="1">
    <source>
        <dbReference type="SAM" id="SignalP"/>
    </source>
</evidence>
<sequence>MKSPLFSFLTLTTLLTTGLSSNVGGNDKICVESPDPGICTVTVVSENQDTQASGSEPGTIERDFVYVLNNKCDSIIDSDDCDDAGLCKHDIHQETAPFSIGVKGKPYTVEINEREGGDIRKHPPLFYLSYADDGADDYPETDSSCTCAHSVHGGYDAQACSCYVRCDQ</sequence>
<keyword evidence="3" id="KW-1185">Reference proteome</keyword>
<feature type="signal peptide" evidence="1">
    <location>
        <begin position="1"/>
        <end position="20"/>
    </location>
</feature>
<feature type="chain" id="PRO_5017471963" evidence="1">
    <location>
        <begin position="21"/>
        <end position="168"/>
    </location>
</feature>
<accession>A0A3A2Z5K3</accession>
<keyword evidence="1" id="KW-0732">Signal</keyword>
<dbReference type="Proteomes" id="UP000266188">
    <property type="component" value="Unassembled WGS sequence"/>
</dbReference>
<dbReference type="AlphaFoldDB" id="A0A3A2Z5K3"/>
<evidence type="ECO:0000313" key="2">
    <source>
        <dbReference type="EMBL" id="RJE18372.1"/>
    </source>
</evidence>
<proteinExistence type="predicted"/>
<name>A0A3A2Z5K3_9EURO</name>
<protein>
    <submittedName>
        <fullName evidence="2">Uncharacterized protein</fullName>
    </submittedName>
</protein>